<sequence>MGGVTPVTMPPDIPPQAAPAGAPASLSAEARQTALDLLASRPQATLTTLVTGSADDAAAMAGWPYPSLVLVALDGGGRPLLLLSELALHTRNLRQDGRAALLFEDTAGRENPLTGPRLSVMGRAEALAGEEAEAARATYLDRHPGATLYADFPDFRFWRMEIAQAHLVAGFGRIHWLSAADLTV</sequence>
<organism evidence="3 4">
    <name type="scientific">Nitrospirillum amazonense</name>
    <dbReference type="NCBI Taxonomy" id="28077"/>
    <lineage>
        <taxon>Bacteria</taxon>
        <taxon>Pseudomonadati</taxon>
        <taxon>Pseudomonadota</taxon>
        <taxon>Alphaproteobacteria</taxon>
        <taxon>Rhodospirillales</taxon>
        <taxon>Azospirillaceae</taxon>
        <taxon>Nitrospirillum</taxon>
    </lineage>
</organism>
<evidence type="ECO:0000313" key="4">
    <source>
        <dbReference type="Proteomes" id="UP000318050"/>
    </source>
</evidence>
<dbReference type="EMBL" id="VITT01000014">
    <property type="protein sequence ID" value="TWB54578.1"/>
    <property type="molecule type" value="Genomic_DNA"/>
</dbReference>
<dbReference type="InterPro" id="IPR055343">
    <property type="entry name" value="CREG_beta-barrel"/>
</dbReference>
<dbReference type="Proteomes" id="UP000318050">
    <property type="component" value="Unassembled WGS sequence"/>
</dbReference>
<name>A0A560I6I9_9PROT</name>
<gene>
    <name evidence="3" type="ORF">FBZ92_114163</name>
</gene>
<evidence type="ECO:0000313" key="3">
    <source>
        <dbReference type="EMBL" id="TWB54578.1"/>
    </source>
</evidence>
<proteinExistence type="predicted"/>
<comment type="caution">
    <text evidence="3">The sequence shown here is derived from an EMBL/GenBank/DDBJ whole genome shotgun (WGS) entry which is preliminary data.</text>
</comment>
<dbReference type="SUPFAM" id="SSF50475">
    <property type="entry name" value="FMN-binding split barrel"/>
    <property type="match status" value="1"/>
</dbReference>
<feature type="domain" description="CREG-like beta-barrel" evidence="2">
    <location>
        <begin position="32"/>
        <end position="180"/>
    </location>
</feature>
<dbReference type="Gene3D" id="2.30.110.10">
    <property type="entry name" value="Electron Transport, Fmn-binding Protein, Chain A"/>
    <property type="match status" value="1"/>
</dbReference>
<dbReference type="GO" id="GO:0005737">
    <property type="term" value="C:cytoplasm"/>
    <property type="evidence" value="ECO:0007669"/>
    <property type="project" value="UniProtKB-ARBA"/>
</dbReference>
<accession>A0A560I6I9</accession>
<protein>
    <submittedName>
        <fullName evidence="3">Pyridoxamine 5'-phosphate oxidase-like protein</fullName>
    </submittedName>
</protein>
<dbReference type="InterPro" id="IPR012349">
    <property type="entry name" value="Split_barrel_FMN-bd"/>
</dbReference>
<dbReference type="Pfam" id="PF13883">
    <property type="entry name" value="CREG_beta-barrel"/>
    <property type="match status" value="1"/>
</dbReference>
<dbReference type="PANTHER" id="PTHR13343">
    <property type="entry name" value="CREG1 PROTEIN"/>
    <property type="match status" value="1"/>
</dbReference>
<dbReference type="PANTHER" id="PTHR13343:SF17">
    <property type="entry name" value="CELLULAR REPRESSOR OF E1A-STIMULATED GENES, ISOFORM A"/>
    <property type="match status" value="1"/>
</dbReference>
<dbReference type="AlphaFoldDB" id="A0A560I6I9"/>
<reference evidence="3 4" key="1">
    <citation type="submission" date="2019-06" db="EMBL/GenBank/DDBJ databases">
        <title>Genomic Encyclopedia of Type Strains, Phase IV (KMG-V): Genome sequencing to study the core and pangenomes of soil and plant-associated prokaryotes.</title>
        <authorList>
            <person name="Whitman W."/>
        </authorList>
    </citation>
    <scope>NUCLEOTIDE SEQUENCE [LARGE SCALE GENOMIC DNA]</scope>
    <source>
        <strain evidence="3 4">BR 11140</strain>
    </source>
</reference>
<evidence type="ECO:0000259" key="2">
    <source>
        <dbReference type="Pfam" id="PF13883"/>
    </source>
</evidence>
<feature type="compositionally biased region" description="Pro residues" evidence="1">
    <location>
        <begin position="8"/>
        <end position="17"/>
    </location>
</feature>
<feature type="region of interest" description="Disordered" evidence="1">
    <location>
        <begin position="1"/>
        <end position="26"/>
    </location>
</feature>
<evidence type="ECO:0000256" key="1">
    <source>
        <dbReference type="SAM" id="MobiDB-lite"/>
    </source>
</evidence>